<dbReference type="GeneID" id="24803391"/>
<dbReference type="InterPro" id="IPR023131">
    <property type="entry name" value="Mth639-like_dom_sf"/>
</dbReference>
<dbReference type="STRING" id="113653.GAH_00809"/>
<dbReference type="Gene3D" id="2.60.120.630">
    <property type="entry name" value="mth639 domain like"/>
    <property type="match status" value="1"/>
</dbReference>
<sequence>MRSGRSTDEIIAYGHENITARHRTTLEVTKDKEVTPRGDCIIGVRASKSVRDLNDEVKEGILAGKEMTIELELPDYGMKTSFQAFGSEKLTLSHESDVVVRKSTYTCSRTLAIRSELSASDLDREFVELLRDRKTVLIMRILV</sequence>
<dbReference type="FunCoup" id="A0A0F7IFF8">
    <property type="interactions" value="1"/>
</dbReference>
<dbReference type="Pfam" id="PF04027">
    <property type="entry name" value="DUF371"/>
    <property type="match status" value="1"/>
</dbReference>
<dbReference type="OrthoDB" id="9265at2157"/>
<name>A0A0F7IFF8_9EURY</name>
<accession>A0A0F7IFF8</accession>
<gene>
    <name evidence="1" type="ORF">GAH_00809</name>
</gene>
<dbReference type="HOGENOM" id="CLU_135994_0_0_2"/>
<dbReference type="PANTHER" id="PTHR40696">
    <property type="entry name" value="DUF371 FAMILY PROTEIN"/>
    <property type="match status" value="1"/>
</dbReference>
<dbReference type="EMBL" id="CP011267">
    <property type="protein sequence ID" value="AKG91859.1"/>
    <property type="molecule type" value="Genomic_DNA"/>
</dbReference>
<evidence type="ECO:0000313" key="1">
    <source>
        <dbReference type="EMBL" id="AKG91859.1"/>
    </source>
</evidence>
<dbReference type="KEGG" id="gah:GAH_00809"/>
<protein>
    <submittedName>
        <fullName evidence="1">Uncharacterized protein conserved in archaea</fullName>
    </submittedName>
</protein>
<organism evidence="1 2">
    <name type="scientific">Geoglobus ahangari</name>
    <dbReference type="NCBI Taxonomy" id="113653"/>
    <lineage>
        <taxon>Archaea</taxon>
        <taxon>Methanobacteriati</taxon>
        <taxon>Methanobacteriota</taxon>
        <taxon>Archaeoglobi</taxon>
        <taxon>Archaeoglobales</taxon>
        <taxon>Archaeoglobaceae</taxon>
        <taxon>Geoglobus</taxon>
    </lineage>
</organism>
<proteinExistence type="predicted"/>
<dbReference type="InParanoid" id="A0A0F7IFF8"/>
<dbReference type="RefSeq" id="WP_048094830.1">
    <property type="nucleotide sequence ID" value="NZ_CP011267.1"/>
</dbReference>
<dbReference type="AlphaFoldDB" id="A0A0F7IFF8"/>
<dbReference type="Proteomes" id="UP000034723">
    <property type="component" value="Chromosome"/>
</dbReference>
<evidence type="ECO:0000313" key="2">
    <source>
        <dbReference type="Proteomes" id="UP000034723"/>
    </source>
</evidence>
<dbReference type="InterPro" id="IPR007171">
    <property type="entry name" value="DUF371"/>
</dbReference>
<keyword evidence="2" id="KW-1185">Reference proteome</keyword>
<dbReference type="PANTHER" id="PTHR40696:SF1">
    <property type="entry name" value="DUF371 DOMAIN-CONTAINING PROTEIN"/>
    <property type="match status" value="1"/>
</dbReference>
<reference evidence="1 2" key="1">
    <citation type="submission" date="2015-04" db="EMBL/GenBank/DDBJ databases">
        <title>The complete genome sequence of the hyperthermophilic, obligate iron-reducing archaeon Geoglobus ahangari strain 234T.</title>
        <authorList>
            <person name="Manzella M.P."/>
            <person name="Holmes D.E."/>
            <person name="Rocheleau J.M."/>
            <person name="Chung A."/>
            <person name="Reguera G."/>
            <person name="Kashefi K."/>
        </authorList>
    </citation>
    <scope>NUCLEOTIDE SEQUENCE [LARGE SCALE GENOMIC DNA]</scope>
    <source>
        <strain evidence="1 2">234</strain>
    </source>
</reference>